<comment type="caution">
    <text evidence="1">The sequence shown here is derived from an EMBL/GenBank/DDBJ whole genome shotgun (WGS) entry which is preliminary data.</text>
</comment>
<reference evidence="1 2" key="1">
    <citation type="submission" date="2009-04" db="EMBL/GenBank/DDBJ databases">
        <authorList>
            <person name="Qin X."/>
            <person name="Bachman B."/>
            <person name="Battles P."/>
            <person name="Bell A."/>
            <person name="Bess C."/>
            <person name="Bickham C."/>
            <person name="Chaboub L."/>
            <person name="Chen D."/>
            <person name="Coyle M."/>
            <person name="Deiros D.R."/>
            <person name="Dinh H."/>
            <person name="Forbes L."/>
            <person name="Fowler G."/>
            <person name="Francisco L."/>
            <person name="Fu Q."/>
            <person name="Gubbala S."/>
            <person name="Hale W."/>
            <person name="Han Y."/>
            <person name="Hemphill L."/>
            <person name="Highlander S.K."/>
            <person name="Hirani K."/>
            <person name="Hogues M."/>
            <person name="Jackson L."/>
            <person name="Jakkamsetti A."/>
            <person name="Javaid M."/>
            <person name="Jiang H."/>
            <person name="Korchina V."/>
            <person name="Kovar C."/>
            <person name="Lara F."/>
            <person name="Lee S."/>
            <person name="Mata R."/>
            <person name="Mathew T."/>
            <person name="Moen C."/>
            <person name="Morales K."/>
            <person name="Munidasa M."/>
            <person name="Nazareth L."/>
            <person name="Ngo R."/>
            <person name="Nguyen L."/>
            <person name="Okwuonu G."/>
            <person name="Ongeri F."/>
            <person name="Patil S."/>
            <person name="Petrosino J."/>
            <person name="Pham C."/>
            <person name="Pham P."/>
            <person name="Pu L.-L."/>
            <person name="Puazo M."/>
            <person name="Raj R."/>
            <person name="Reid J."/>
            <person name="Rouhana J."/>
            <person name="Saada N."/>
            <person name="Shang Y."/>
            <person name="Simmons D."/>
            <person name="Thornton R."/>
            <person name="Warren J."/>
            <person name="Weissenberger G."/>
            <person name="Zhang J."/>
            <person name="Zhang L."/>
            <person name="Zhou C."/>
            <person name="Zhu D."/>
            <person name="Muzny D."/>
            <person name="Worley K."/>
            <person name="Gibbs R."/>
        </authorList>
    </citation>
    <scope>NUCLEOTIDE SEQUENCE [LARGE SCALE GENOMIC DNA]</scope>
    <source>
        <strain evidence="1 2">ATCC 33313</strain>
    </source>
</reference>
<evidence type="ECO:0008006" key="3">
    <source>
        <dbReference type="Google" id="ProtNLM"/>
    </source>
</evidence>
<dbReference type="HOGENOM" id="CLU_082388_0_0_9"/>
<evidence type="ECO:0000313" key="2">
    <source>
        <dbReference type="Proteomes" id="UP000004528"/>
    </source>
</evidence>
<name>C5R8J7_WEIPA</name>
<dbReference type="EMBL" id="ACKU01000005">
    <property type="protein sequence ID" value="EER75491.1"/>
    <property type="molecule type" value="Genomic_DNA"/>
</dbReference>
<dbReference type="AlphaFoldDB" id="C5R8J7"/>
<keyword evidence="2" id="KW-1185">Reference proteome</keyword>
<dbReference type="STRING" id="585506.HMPREF0877_0292"/>
<accession>C5R8J7</accession>
<protein>
    <recommendedName>
        <fullName evidence="3">Exonuclease SbcC</fullName>
    </recommendedName>
</protein>
<sequence length="301" mass="34482">MIIKIGGVEMESTPYIQTDLPSNQSVLQQKLQMKLDYLTSIQSAVVAGDDRQVYELLDSQKYDLKIRQKSEAEINRPLSVLVDDMKDELSHHLGQKLINYLSEKFPFFYYEETKLGVFQLYFGNWWDRRHFGILDPLSVKFIFNDDEYEKLVKAVELSARGQRYNAQVIEDTTRANETLQKIVDEQNQRDAERTQLLAQLSASEERGGLFGNRGQSEQREVLKERLKHLDSADAKAQTVPALIAENNTQILNYSKEDTILIYEQRAITDTFGTFEAFQQAVGNLYEEYVGSLAVASEQGGV</sequence>
<dbReference type="eggNOG" id="ENOG5031R7P">
    <property type="taxonomic scope" value="Bacteria"/>
</dbReference>
<gene>
    <name evidence="1" type="ORF">HMPREF0877_0292</name>
</gene>
<dbReference type="Proteomes" id="UP000004528">
    <property type="component" value="Unassembled WGS sequence"/>
</dbReference>
<evidence type="ECO:0000313" key="1">
    <source>
        <dbReference type="EMBL" id="EER75491.1"/>
    </source>
</evidence>
<organism evidence="1 2">
    <name type="scientific">Weissella paramesenteroides ATCC 33313</name>
    <dbReference type="NCBI Taxonomy" id="585506"/>
    <lineage>
        <taxon>Bacteria</taxon>
        <taxon>Bacillati</taxon>
        <taxon>Bacillota</taxon>
        <taxon>Bacilli</taxon>
        <taxon>Lactobacillales</taxon>
        <taxon>Lactobacillaceae</taxon>
        <taxon>Weissella</taxon>
    </lineage>
</organism>
<proteinExistence type="predicted"/>